<comment type="caution">
    <text evidence="1">The sequence shown here is derived from an EMBL/GenBank/DDBJ whole genome shotgun (WGS) entry which is preliminary data.</text>
</comment>
<dbReference type="Proteomes" id="UP001234178">
    <property type="component" value="Unassembled WGS sequence"/>
</dbReference>
<proteinExistence type="predicted"/>
<sequence length="113" mass="13096">MLRHHQPKISFPIAIGERFQHEIREVGQSGTDVNRKLSASPLFLYPPSPSQKEKLELFLPQTVNRKAEKGVAAEKVFQRSNTATYSTFKFTDRFDSHRKDETSSQVKCQQRKF</sequence>
<dbReference type="EMBL" id="JAOYFB010000037">
    <property type="protein sequence ID" value="KAK4022174.1"/>
    <property type="molecule type" value="Genomic_DNA"/>
</dbReference>
<organism evidence="1 2">
    <name type="scientific">Daphnia magna</name>
    <dbReference type="NCBI Taxonomy" id="35525"/>
    <lineage>
        <taxon>Eukaryota</taxon>
        <taxon>Metazoa</taxon>
        <taxon>Ecdysozoa</taxon>
        <taxon>Arthropoda</taxon>
        <taxon>Crustacea</taxon>
        <taxon>Branchiopoda</taxon>
        <taxon>Diplostraca</taxon>
        <taxon>Cladocera</taxon>
        <taxon>Anomopoda</taxon>
        <taxon>Daphniidae</taxon>
        <taxon>Daphnia</taxon>
    </lineage>
</organism>
<reference evidence="1 2" key="1">
    <citation type="journal article" date="2023" name="Nucleic Acids Res.">
        <title>The hologenome of Daphnia magna reveals possible DNA methylation and microbiome-mediated evolution of the host genome.</title>
        <authorList>
            <person name="Chaturvedi A."/>
            <person name="Li X."/>
            <person name="Dhandapani V."/>
            <person name="Marshall H."/>
            <person name="Kissane S."/>
            <person name="Cuenca-Cambronero M."/>
            <person name="Asole G."/>
            <person name="Calvet F."/>
            <person name="Ruiz-Romero M."/>
            <person name="Marangio P."/>
            <person name="Guigo R."/>
            <person name="Rago D."/>
            <person name="Mirbahai L."/>
            <person name="Eastwood N."/>
            <person name="Colbourne J.K."/>
            <person name="Zhou J."/>
            <person name="Mallon E."/>
            <person name="Orsini L."/>
        </authorList>
    </citation>
    <scope>NUCLEOTIDE SEQUENCE [LARGE SCALE GENOMIC DNA]</scope>
    <source>
        <strain evidence="1">LRV0_1</strain>
    </source>
</reference>
<name>A0ABR0AAL3_9CRUS</name>
<evidence type="ECO:0000313" key="2">
    <source>
        <dbReference type="Proteomes" id="UP001234178"/>
    </source>
</evidence>
<gene>
    <name evidence="1" type="ORF">OUZ56_007654</name>
</gene>
<keyword evidence="2" id="KW-1185">Reference proteome</keyword>
<accession>A0ABR0AAL3</accession>
<evidence type="ECO:0000313" key="1">
    <source>
        <dbReference type="EMBL" id="KAK4022174.1"/>
    </source>
</evidence>
<protein>
    <submittedName>
        <fullName evidence="1">Uncharacterized protein</fullName>
    </submittedName>
</protein>